<dbReference type="AlphaFoldDB" id="A0A5B9P9A6"/>
<name>A0A5B9P9A6_9BACT</name>
<dbReference type="EMBL" id="CP042912">
    <property type="protein sequence ID" value="QEG22019.1"/>
    <property type="molecule type" value="Genomic_DNA"/>
</dbReference>
<dbReference type="Proteomes" id="UP000322214">
    <property type="component" value="Chromosome"/>
</dbReference>
<keyword evidence="2" id="KW-1185">Reference proteome</keyword>
<dbReference type="KEGG" id="mff:MFFC18_18800"/>
<proteinExistence type="predicted"/>
<reference evidence="1 2" key="1">
    <citation type="submission" date="2019-08" db="EMBL/GenBank/DDBJ databases">
        <title>Deep-cultivation of Planctomycetes and their phenomic and genomic characterization uncovers novel biology.</title>
        <authorList>
            <person name="Wiegand S."/>
            <person name="Jogler M."/>
            <person name="Boedeker C."/>
            <person name="Pinto D."/>
            <person name="Vollmers J."/>
            <person name="Rivas-Marin E."/>
            <person name="Kohn T."/>
            <person name="Peeters S.H."/>
            <person name="Heuer A."/>
            <person name="Rast P."/>
            <person name="Oberbeckmann S."/>
            <person name="Bunk B."/>
            <person name="Jeske O."/>
            <person name="Meyerdierks A."/>
            <person name="Storesund J.E."/>
            <person name="Kallscheuer N."/>
            <person name="Luecker S."/>
            <person name="Lage O.M."/>
            <person name="Pohl T."/>
            <person name="Merkel B.J."/>
            <person name="Hornburger P."/>
            <person name="Mueller R.-W."/>
            <person name="Bruemmer F."/>
            <person name="Labrenz M."/>
            <person name="Spormann A.M."/>
            <person name="Op den Camp H."/>
            <person name="Overmann J."/>
            <person name="Amann R."/>
            <person name="Jetten M.S.M."/>
            <person name="Mascher T."/>
            <person name="Medema M.H."/>
            <person name="Devos D.P."/>
            <person name="Kaster A.-K."/>
            <person name="Ovreas L."/>
            <person name="Rohde M."/>
            <person name="Galperin M.Y."/>
            <person name="Jogler C."/>
        </authorList>
    </citation>
    <scope>NUCLEOTIDE SEQUENCE [LARGE SCALE GENOMIC DNA]</scope>
    <source>
        <strain evidence="1 2">FC18</strain>
    </source>
</reference>
<evidence type="ECO:0000313" key="1">
    <source>
        <dbReference type="EMBL" id="QEG22019.1"/>
    </source>
</evidence>
<gene>
    <name evidence="1" type="ORF">MFFC18_18800</name>
</gene>
<accession>A0A5B9P9A6</accession>
<evidence type="ECO:0000313" key="2">
    <source>
        <dbReference type="Proteomes" id="UP000322214"/>
    </source>
</evidence>
<organism evidence="1 2">
    <name type="scientific">Mariniblastus fucicola</name>
    <dbReference type="NCBI Taxonomy" id="980251"/>
    <lineage>
        <taxon>Bacteria</taxon>
        <taxon>Pseudomonadati</taxon>
        <taxon>Planctomycetota</taxon>
        <taxon>Planctomycetia</taxon>
        <taxon>Pirellulales</taxon>
        <taxon>Pirellulaceae</taxon>
        <taxon>Mariniblastus</taxon>
    </lineage>
</organism>
<protein>
    <submittedName>
        <fullName evidence="1">Uncharacterized protein</fullName>
    </submittedName>
</protein>
<sequence>MLKYGPERGTLDNKTLNRSVLIARVGLVVGWSYLPLYPTTVFTNSILFDASVNVGVIQRSWSAWLTYSYRRSTDSEMQSDMLILQSAR</sequence>